<dbReference type="STRING" id="1002526.SAMN05216578_1128"/>
<evidence type="ECO:0000256" key="1">
    <source>
        <dbReference type="ARBA" id="ARBA00004561"/>
    </source>
</evidence>
<evidence type="ECO:0000259" key="8">
    <source>
        <dbReference type="Pfam" id="PF05567"/>
    </source>
</evidence>
<comment type="subcellular location">
    <subcellularLocation>
        <location evidence="1">Fimbrium</location>
    </subcellularLocation>
</comment>
<dbReference type="Proteomes" id="UP000242815">
    <property type="component" value="Unassembled WGS sequence"/>
</dbReference>
<dbReference type="GO" id="GO:0009289">
    <property type="term" value="C:pilus"/>
    <property type="evidence" value="ECO:0007669"/>
    <property type="project" value="UniProtKB-SubCell"/>
</dbReference>
<feature type="signal peptide" evidence="7">
    <location>
        <begin position="1"/>
        <end position="28"/>
    </location>
</feature>
<keyword evidence="3" id="KW-1029">Fimbrium biogenesis</keyword>
<evidence type="ECO:0000256" key="4">
    <source>
        <dbReference type="ARBA" id="ARBA00022723"/>
    </source>
</evidence>
<evidence type="ECO:0000313" key="10">
    <source>
        <dbReference type="Proteomes" id="UP000242815"/>
    </source>
</evidence>
<keyword evidence="4" id="KW-0479">Metal-binding</keyword>
<dbReference type="Pfam" id="PF05567">
    <property type="entry name" value="T4P_PilY1"/>
    <property type="match status" value="1"/>
</dbReference>
<keyword evidence="7" id="KW-0732">Signal</keyword>
<gene>
    <name evidence="9" type="ORF">SAMN05216578_1128</name>
</gene>
<sequence>MKPFSLVSQTLFSAGFFSLLCFSGINHAAVSQQPLMLIESVAPNLIFTLDSSGSMNWAFVPDSMGVNDSNLRNTRRVKSSTFNPLYYNPEVSYQLPVKINSDGTVADPGYSTSFKKAYHNGYQPGRGSVDLSKNYKVTWNWYIDASRNYDYNDYTSYSAPTGRVYNLAENPSSDFYISGHNGFDKRKSGVPAYYYVYDTTQCSTNKNIDNDNCYRKVDVGPSEQENFAIWYSFYRTRALATLTAANLAFNDLPSSIRFTWQDLANCTLNSSNCQNNYLRTYTARHKGNFFKWLSDVKFDTGTPLRQALDNAGKLLQTSDAWAYNPNPITNNGGRGSTVQSPEYACRPAFHVMMSDGMWNGADGSPSGTFRHDGASFTLPGIGQYNGQRPYKDSTNNTLADLAMHYWATDLRPTLANDLKPFMPYKGAGENWDPRNNPATWQHMVNYTMGLGLSQSLKQSGLEWDGNTFTGGYENLLSGTKNWPAASESSSNNVYDLWHAAINSRGEFFSVERPEDMIKAFNDIINRIAERTATAAAAGATTSVTANDENDNFSFTTENRAFFPEFNSEDWSGDVKHAIITRNLDGTYTRTQKWSARTAIDAQGSRNIYMGGGAGATGLIEFTYSNLPSDIKTIFNRNPDSLSNTADNRGADRVAYLRGARDKEGNADNQFRRRSSVLGDIINATPVVLGAPEYLPYLADRIDGNPGDYLAFQQEHKNRPELIYVGANDGMLHALSTADGREVFAFVPKAVLENMPRLTGQSYKGGGHRFYVDGTPVIRDVYINGQWRTVLVGTLKAGGRSIFALDITDPGPEGGGVKLLWEITNEDEGYENLGYSFPEPEIVRLHSGEWAVLQGNGYDSAEDVASLFIINIADGSLIKELVVDEGLNGANGLSSVRGADNNGDGLVDYAYAGDLQGNLWRFDLVKTTNQNISGDPFSRDNQTNVTANNYVVSYGGNPLYKARYSGGQVQAITSPPSLVRHPTRLGYLVLFGTGKYFENDDAAPDTTKANSVYGIWDRLTKAQTGSRPTNLTRANLQAQDIIEETVTSFSNDGGSNVSWNLRYITDNPVQWYPEGTAEADEADNSSVQKWGWYVDLEVGNSKEGEMMIQRMSARGDTLLFGTLTPNSDPCADGATYWAYAINAHTGARTKHATFDFNRDGRHNLQDTRDGTAPSGYFTRSPITLTRDGSVIDVEGVVGFAPAARTHGRETWNAMPLEVEE</sequence>
<reference evidence="9 10" key="1">
    <citation type="submission" date="2016-10" db="EMBL/GenBank/DDBJ databases">
        <authorList>
            <person name="de Groot N.N."/>
        </authorList>
    </citation>
    <scope>NUCLEOTIDE SEQUENCE [LARGE SCALE GENOMIC DNA]</scope>
    <source>
        <strain evidence="9 10">JCM 18415</strain>
    </source>
</reference>
<dbReference type="AlphaFoldDB" id="A0A1I6C3Q0"/>
<dbReference type="InterPro" id="IPR008707">
    <property type="entry name" value="B-propeller_PilY1"/>
</dbReference>
<dbReference type="InterPro" id="IPR011047">
    <property type="entry name" value="Quinoprotein_ADH-like_sf"/>
</dbReference>
<evidence type="ECO:0000256" key="7">
    <source>
        <dbReference type="SAM" id="SignalP"/>
    </source>
</evidence>
<feature type="chain" id="PRO_5017364602" evidence="7">
    <location>
        <begin position="29"/>
        <end position="1219"/>
    </location>
</feature>
<comment type="similarity">
    <text evidence="2">Belongs to the PilY1 family.</text>
</comment>
<dbReference type="EMBL" id="FOYD01000012">
    <property type="protein sequence ID" value="SFQ87764.1"/>
    <property type="molecule type" value="Genomic_DNA"/>
</dbReference>
<dbReference type="SUPFAM" id="SSF50998">
    <property type="entry name" value="Quinoprotein alcohol dehydrogenase-like"/>
    <property type="match status" value="1"/>
</dbReference>
<name>A0A1I6C3Q0_9GAMM</name>
<evidence type="ECO:0000256" key="2">
    <source>
        <dbReference type="ARBA" id="ARBA00008387"/>
    </source>
</evidence>
<proteinExistence type="inferred from homology"/>
<dbReference type="OrthoDB" id="7156875at2"/>
<keyword evidence="6" id="KW-0281">Fimbrium</keyword>
<protein>
    <submittedName>
        <fullName evidence="9">Type IV pilus assembly protein PilY1</fullName>
    </submittedName>
</protein>
<feature type="domain" description="PilY1 beta-propeller" evidence="8">
    <location>
        <begin position="677"/>
        <end position="1049"/>
    </location>
</feature>
<evidence type="ECO:0000313" key="9">
    <source>
        <dbReference type="EMBL" id="SFQ87764.1"/>
    </source>
</evidence>
<accession>A0A1I6C3Q0</accession>
<evidence type="ECO:0000256" key="6">
    <source>
        <dbReference type="ARBA" id="ARBA00023263"/>
    </source>
</evidence>
<organism evidence="9 10">
    <name type="scientific">Halopseudomonas formosensis</name>
    <dbReference type="NCBI Taxonomy" id="1002526"/>
    <lineage>
        <taxon>Bacteria</taxon>
        <taxon>Pseudomonadati</taxon>
        <taxon>Pseudomonadota</taxon>
        <taxon>Gammaproteobacteria</taxon>
        <taxon>Pseudomonadales</taxon>
        <taxon>Pseudomonadaceae</taxon>
        <taxon>Halopseudomonas</taxon>
    </lineage>
</organism>
<dbReference type="GO" id="GO:0046872">
    <property type="term" value="F:metal ion binding"/>
    <property type="evidence" value="ECO:0007669"/>
    <property type="project" value="UniProtKB-KW"/>
</dbReference>
<dbReference type="RefSeq" id="WP_090540460.1">
    <property type="nucleotide sequence ID" value="NZ_FOYD01000012.1"/>
</dbReference>
<evidence type="ECO:0000256" key="5">
    <source>
        <dbReference type="ARBA" id="ARBA00022837"/>
    </source>
</evidence>
<evidence type="ECO:0000256" key="3">
    <source>
        <dbReference type="ARBA" id="ARBA00022558"/>
    </source>
</evidence>
<keyword evidence="5" id="KW-0106">Calcium</keyword>